<comment type="caution">
    <text evidence="3">The sequence shown here is derived from an EMBL/GenBank/DDBJ whole genome shotgun (WGS) entry which is preliminary data.</text>
</comment>
<feature type="domain" description="PiggyBac transposable element-derived protein" evidence="2">
    <location>
        <begin position="181"/>
        <end position="262"/>
    </location>
</feature>
<organism evidence="3 4">
    <name type="scientific">Spodoptera exigua</name>
    <name type="common">Beet armyworm</name>
    <name type="synonym">Noctua fulgens</name>
    <dbReference type="NCBI Taxonomy" id="7107"/>
    <lineage>
        <taxon>Eukaryota</taxon>
        <taxon>Metazoa</taxon>
        <taxon>Ecdysozoa</taxon>
        <taxon>Arthropoda</taxon>
        <taxon>Hexapoda</taxon>
        <taxon>Insecta</taxon>
        <taxon>Pterygota</taxon>
        <taxon>Neoptera</taxon>
        <taxon>Endopterygota</taxon>
        <taxon>Lepidoptera</taxon>
        <taxon>Glossata</taxon>
        <taxon>Ditrysia</taxon>
        <taxon>Noctuoidea</taxon>
        <taxon>Noctuidae</taxon>
        <taxon>Amphipyrinae</taxon>
        <taxon>Spodoptera</taxon>
    </lineage>
</organism>
<sequence>MVQKMDNARDALIESWLAEVDVGNDVYEAESSSDEEIDNLEEEDHQSESEQEQDIPGEGSDESSEEDNPPQQRCRRTDFYRGVDDTLWSKTVPLNRGRTRSHNIVFVPPGPKGTARQKTTLEDCMSLFFDDHIIHLITKYTNKKIDYIKEKYRRERDAKQTNETEIRGYIGILLMAGVVGKRKSTAIIFEHPVLGKNMNITMDNWFSSLRTAKQLFENGTTMVGTVRKDKREVPREFRVARGNPLHSSKFGAEETGKKTLPRTLTIKIKDFLGITYAETQPTTSQGTSSNVVRRCHDCGRARNKSTRKMCTKCSKFVCGDHLKIMCLSCAENNI</sequence>
<evidence type="ECO:0000256" key="1">
    <source>
        <dbReference type="SAM" id="MobiDB-lite"/>
    </source>
</evidence>
<dbReference type="PANTHER" id="PTHR46599:SF3">
    <property type="entry name" value="PIGGYBAC TRANSPOSABLE ELEMENT-DERIVED PROTEIN 4"/>
    <property type="match status" value="1"/>
</dbReference>
<evidence type="ECO:0000313" key="3">
    <source>
        <dbReference type="EMBL" id="KAF9410486.1"/>
    </source>
</evidence>
<accession>A0A835G9H4</accession>
<protein>
    <recommendedName>
        <fullName evidence="2">PiggyBac transposable element-derived protein domain-containing protein</fullName>
    </recommendedName>
</protein>
<feature type="domain" description="PiggyBac transposable element-derived protein" evidence="2">
    <location>
        <begin position="125"/>
        <end position="180"/>
    </location>
</feature>
<feature type="compositionally biased region" description="Acidic residues" evidence="1">
    <location>
        <begin position="27"/>
        <end position="68"/>
    </location>
</feature>
<dbReference type="Pfam" id="PF13843">
    <property type="entry name" value="DDE_Tnp_1_7"/>
    <property type="match status" value="2"/>
</dbReference>
<dbReference type="AlphaFoldDB" id="A0A835G9H4"/>
<evidence type="ECO:0000259" key="2">
    <source>
        <dbReference type="Pfam" id="PF13843"/>
    </source>
</evidence>
<keyword evidence="4" id="KW-1185">Reference proteome</keyword>
<dbReference type="Proteomes" id="UP000648187">
    <property type="component" value="Unassembled WGS sequence"/>
</dbReference>
<name>A0A835G9H4_SPOEX</name>
<gene>
    <name evidence="3" type="ORF">HW555_010439</name>
</gene>
<reference evidence="3" key="1">
    <citation type="submission" date="2020-08" db="EMBL/GenBank/DDBJ databases">
        <title>Spodoptera exigua strain:BAW_Kor-Di-RS1 Genome sequencing and assembly.</title>
        <authorList>
            <person name="Kim J."/>
            <person name="Nam H.Y."/>
            <person name="Kwon M."/>
            <person name="Choi J.H."/>
            <person name="Cho S.R."/>
            <person name="Kim G.-H."/>
        </authorList>
    </citation>
    <scope>NUCLEOTIDE SEQUENCE</scope>
    <source>
        <strain evidence="3">BAW_Kor-Di-RS1</strain>
        <tissue evidence="3">Whole-body</tissue>
    </source>
</reference>
<dbReference type="PANTHER" id="PTHR46599">
    <property type="entry name" value="PIGGYBAC TRANSPOSABLE ELEMENT-DERIVED PROTEIN 4"/>
    <property type="match status" value="1"/>
</dbReference>
<dbReference type="InterPro" id="IPR029526">
    <property type="entry name" value="PGBD"/>
</dbReference>
<evidence type="ECO:0000313" key="4">
    <source>
        <dbReference type="Proteomes" id="UP000648187"/>
    </source>
</evidence>
<dbReference type="EMBL" id="JACKWZ010000261">
    <property type="protein sequence ID" value="KAF9410486.1"/>
    <property type="molecule type" value="Genomic_DNA"/>
</dbReference>
<feature type="region of interest" description="Disordered" evidence="1">
    <location>
        <begin position="19"/>
        <end position="76"/>
    </location>
</feature>
<proteinExistence type="predicted"/>